<reference evidence="3 4" key="1">
    <citation type="submission" date="2019-06" db="EMBL/GenBank/DDBJ databases">
        <title>Sequencing the genomes of 1000 actinobacteria strains.</title>
        <authorList>
            <person name="Klenk H.-P."/>
        </authorList>
    </citation>
    <scope>NUCLEOTIDE SEQUENCE [LARGE SCALE GENOMIC DNA]</scope>
    <source>
        <strain evidence="3 4">DSM 17305</strain>
    </source>
</reference>
<gene>
    <name evidence="3" type="ORF">FB475_0538</name>
</gene>
<dbReference type="SUPFAM" id="SSF51556">
    <property type="entry name" value="Metallo-dependent hydrolases"/>
    <property type="match status" value="1"/>
</dbReference>
<keyword evidence="4" id="KW-1185">Reference proteome</keyword>
<accession>A0A542EM84</accession>
<organism evidence="3 4">
    <name type="scientific">Kribbella jejuensis</name>
    <dbReference type="NCBI Taxonomy" id="236068"/>
    <lineage>
        <taxon>Bacteria</taxon>
        <taxon>Bacillati</taxon>
        <taxon>Actinomycetota</taxon>
        <taxon>Actinomycetes</taxon>
        <taxon>Propionibacteriales</taxon>
        <taxon>Kribbellaceae</taxon>
        <taxon>Kribbella</taxon>
    </lineage>
</organism>
<dbReference type="InterPro" id="IPR013108">
    <property type="entry name" value="Amidohydro_3"/>
</dbReference>
<comment type="caution">
    <text evidence="3">The sequence shown here is derived from an EMBL/GenBank/DDBJ whole genome shotgun (WGS) entry which is preliminary data.</text>
</comment>
<dbReference type="InterPro" id="IPR050378">
    <property type="entry name" value="Metallo-dep_Hydrolases_sf"/>
</dbReference>
<evidence type="ECO:0000256" key="1">
    <source>
        <dbReference type="SAM" id="MobiDB-lite"/>
    </source>
</evidence>
<dbReference type="Proteomes" id="UP000316298">
    <property type="component" value="Unassembled WGS sequence"/>
</dbReference>
<dbReference type="EMBL" id="VFMM01000001">
    <property type="protein sequence ID" value="TQJ16439.1"/>
    <property type="molecule type" value="Genomic_DNA"/>
</dbReference>
<dbReference type="PANTHER" id="PTHR11647">
    <property type="entry name" value="HYDRANTOINASE/DIHYDROPYRIMIDINASE FAMILY MEMBER"/>
    <property type="match status" value="1"/>
</dbReference>
<dbReference type="InterPro" id="IPR011059">
    <property type="entry name" value="Metal-dep_hydrolase_composite"/>
</dbReference>
<feature type="domain" description="Amidohydrolase 3" evidence="2">
    <location>
        <begin position="44"/>
        <end position="541"/>
    </location>
</feature>
<evidence type="ECO:0000313" key="3">
    <source>
        <dbReference type="EMBL" id="TQJ16439.1"/>
    </source>
</evidence>
<dbReference type="Pfam" id="PF07969">
    <property type="entry name" value="Amidohydro_3"/>
    <property type="match status" value="1"/>
</dbReference>
<dbReference type="AlphaFoldDB" id="A0A542EM84"/>
<dbReference type="RefSeq" id="WP_141852188.1">
    <property type="nucleotide sequence ID" value="NZ_BAAAKA010000013.1"/>
</dbReference>
<dbReference type="GO" id="GO:0016810">
    <property type="term" value="F:hydrolase activity, acting on carbon-nitrogen (but not peptide) bonds"/>
    <property type="evidence" value="ECO:0007669"/>
    <property type="project" value="InterPro"/>
</dbReference>
<dbReference type="OrthoDB" id="9766983at2"/>
<evidence type="ECO:0000313" key="4">
    <source>
        <dbReference type="Proteomes" id="UP000316298"/>
    </source>
</evidence>
<dbReference type="InterPro" id="IPR032466">
    <property type="entry name" value="Metal_Hydrolase"/>
</dbReference>
<dbReference type="Gene3D" id="3.20.20.140">
    <property type="entry name" value="Metal-dependent hydrolases"/>
    <property type="match status" value="2"/>
</dbReference>
<sequence>MLRAVTGGLVVDGTGSAPRPGTVLVERGRISAVLPSTEPVSGAEVIDATGNIVAPGFIDLHSHADFSLGSSPAAESQLAQGVTTLVAGNCGWSPFPVTDLEALKAGTAFLGAQHEWSWTDAAGFAATVEPAVNLALQVGHCTLRIAAMGSARRAPSADELRLMQDLLRSAADQGAVGFSTGLIYAPGAYASPDEVAALVATAAECGLLYSTHIRNEGAGLLDALDEAIAAARPGGARLEISHLKAVGKSNHGLVTAALERLDAVTDLDLGWDAYPYTATSTTLTTRLPTWALADWPTVVEGQSDAHRGAPAAGRPDAERSAPAGDQPGREGAAPAVRPTRSGLLDRLADPAERRRIADALRADVLLSPETVVIASLPPGRYEDCRGLSLAEIAQRDGVDAAEIVLRILESHEAAVSVVNHAMREEDVTTVLEHPRTAIASDGWIMDATGPGHPHPRNFGTFPRVLGHYARDRGIFTLAEAIRRMTSLPASRLGWSDRGVIKPGAIADLVVLDPHHIADKSTYDDPWQLSIGVHHVLVAGEPALTAGVPTGRRAGRVIA</sequence>
<protein>
    <submittedName>
        <fullName evidence="3">N-acyl-D-amino-acid deacylase</fullName>
    </submittedName>
</protein>
<evidence type="ECO:0000259" key="2">
    <source>
        <dbReference type="Pfam" id="PF07969"/>
    </source>
</evidence>
<feature type="region of interest" description="Disordered" evidence="1">
    <location>
        <begin position="302"/>
        <end position="344"/>
    </location>
</feature>
<proteinExistence type="predicted"/>
<dbReference type="PANTHER" id="PTHR11647:SF1">
    <property type="entry name" value="COLLAPSIN RESPONSE MEDIATOR PROTEIN"/>
    <property type="match status" value="1"/>
</dbReference>
<dbReference type="SUPFAM" id="SSF51338">
    <property type="entry name" value="Composite domain of metallo-dependent hydrolases"/>
    <property type="match status" value="1"/>
</dbReference>
<name>A0A542EM84_9ACTN</name>